<protein>
    <recommendedName>
        <fullName evidence="10">Phospholipid/glycerol acyltransferase domain-containing protein</fullName>
    </recommendedName>
</protein>
<evidence type="ECO:0000256" key="1">
    <source>
        <dbReference type="ARBA" id="ARBA00022679"/>
    </source>
</evidence>
<name>A0AAJ0GY17_9PEZI</name>
<keyword evidence="5 7" id="KW-0472">Membrane</keyword>
<dbReference type="GO" id="GO:0006629">
    <property type="term" value="P:lipid metabolic process"/>
    <property type="evidence" value="ECO:0007669"/>
    <property type="project" value="UniProtKB-KW"/>
</dbReference>
<dbReference type="Proteomes" id="UP001273166">
    <property type="component" value="Unassembled WGS sequence"/>
</dbReference>
<keyword evidence="2 7" id="KW-0812">Transmembrane</keyword>
<feature type="transmembrane region" description="Helical" evidence="7">
    <location>
        <begin position="30"/>
        <end position="54"/>
    </location>
</feature>
<dbReference type="GO" id="GO:0016746">
    <property type="term" value="F:acyltransferase activity"/>
    <property type="evidence" value="ECO:0007669"/>
    <property type="project" value="UniProtKB-KW"/>
</dbReference>
<dbReference type="PANTHER" id="PTHR23063:SF60">
    <property type="entry name" value="LYSOPHOSPHATIDIC ACID:OLEOYL-COA ACYLTRANSFERASE 1"/>
    <property type="match status" value="1"/>
</dbReference>
<dbReference type="RefSeq" id="XP_062724058.1">
    <property type="nucleotide sequence ID" value="XM_062870893.1"/>
</dbReference>
<evidence type="ECO:0000256" key="5">
    <source>
        <dbReference type="ARBA" id="ARBA00023136"/>
    </source>
</evidence>
<evidence type="ECO:0000313" key="9">
    <source>
        <dbReference type="Proteomes" id="UP001273166"/>
    </source>
</evidence>
<evidence type="ECO:0000256" key="4">
    <source>
        <dbReference type="ARBA" id="ARBA00023098"/>
    </source>
</evidence>
<evidence type="ECO:0000256" key="6">
    <source>
        <dbReference type="ARBA" id="ARBA00023315"/>
    </source>
</evidence>
<proteinExistence type="predicted"/>
<keyword evidence="1" id="KW-0808">Transferase</keyword>
<accession>A0AAJ0GY17</accession>
<keyword evidence="4" id="KW-0443">Lipid metabolism</keyword>
<reference evidence="8" key="1">
    <citation type="journal article" date="2023" name="Mol. Phylogenet. Evol.">
        <title>Genome-scale phylogeny and comparative genomics of the fungal order Sordariales.</title>
        <authorList>
            <person name="Hensen N."/>
            <person name="Bonometti L."/>
            <person name="Westerberg I."/>
            <person name="Brannstrom I.O."/>
            <person name="Guillou S."/>
            <person name="Cros-Aarteil S."/>
            <person name="Calhoun S."/>
            <person name="Haridas S."/>
            <person name="Kuo A."/>
            <person name="Mondo S."/>
            <person name="Pangilinan J."/>
            <person name="Riley R."/>
            <person name="LaButti K."/>
            <person name="Andreopoulos B."/>
            <person name="Lipzen A."/>
            <person name="Chen C."/>
            <person name="Yan M."/>
            <person name="Daum C."/>
            <person name="Ng V."/>
            <person name="Clum A."/>
            <person name="Steindorff A."/>
            <person name="Ohm R.A."/>
            <person name="Martin F."/>
            <person name="Silar P."/>
            <person name="Natvig D.O."/>
            <person name="Lalanne C."/>
            <person name="Gautier V."/>
            <person name="Ament-Velasquez S.L."/>
            <person name="Kruys A."/>
            <person name="Hutchinson M.I."/>
            <person name="Powell A.J."/>
            <person name="Barry K."/>
            <person name="Miller A.N."/>
            <person name="Grigoriev I.V."/>
            <person name="Debuchy R."/>
            <person name="Gladieux P."/>
            <person name="Hiltunen Thoren M."/>
            <person name="Johannesson H."/>
        </authorList>
    </citation>
    <scope>NUCLEOTIDE SEQUENCE</scope>
    <source>
        <strain evidence="8">CBS 333.67</strain>
    </source>
</reference>
<sequence>MEKFSQFRDKGSGISPFMPVSTPSSLPASALHAFLFLVRLPFFLFTTIAYFLVLQHLPLPAVLRKLLLWCILAIPGIWWVDLQLDGVKRGSLSQQPRSRVPHPKSIIAANFTSPIDALYLAAVFDPVFVAATPTSRRVRRIGLFSAVCAALSPSAQLSAKVFDSQEWEGGEKDTASASASSSSLSELVARYPGRVIALFPECGTTNGKGVLPLSPCLLTAPADSAIFPVNMRYTPPDVTTPVPGLKGWASFLWKLLGRPTHCIRVRIAEGKFNTAAAPNGVSDDEMAALDSDGLKQRKVAPTAEEQKLLDQVAEALARLGRAKRVGLTLEDKKRFVAAWSKRK</sequence>
<dbReference type="GeneID" id="87889722"/>
<dbReference type="EMBL" id="JAUDZG010000002">
    <property type="protein sequence ID" value="KAK3308278.1"/>
    <property type="molecule type" value="Genomic_DNA"/>
</dbReference>
<evidence type="ECO:0000313" key="8">
    <source>
        <dbReference type="EMBL" id="KAK3308278.1"/>
    </source>
</evidence>
<evidence type="ECO:0008006" key="10">
    <source>
        <dbReference type="Google" id="ProtNLM"/>
    </source>
</evidence>
<dbReference type="PANTHER" id="PTHR23063">
    <property type="entry name" value="PHOSPHOLIPID ACYLTRANSFERASE"/>
    <property type="match status" value="1"/>
</dbReference>
<evidence type="ECO:0000256" key="3">
    <source>
        <dbReference type="ARBA" id="ARBA00022989"/>
    </source>
</evidence>
<gene>
    <name evidence="8" type="ORF">B0T15DRAFT_572483</name>
</gene>
<keyword evidence="9" id="KW-1185">Reference proteome</keyword>
<evidence type="ECO:0000256" key="2">
    <source>
        <dbReference type="ARBA" id="ARBA00022692"/>
    </source>
</evidence>
<organism evidence="8 9">
    <name type="scientific">Chaetomium strumarium</name>
    <dbReference type="NCBI Taxonomy" id="1170767"/>
    <lineage>
        <taxon>Eukaryota</taxon>
        <taxon>Fungi</taxon>
        <taxon>Dikarya</taxon>
        <taxon>Ascomycota</taxon>
        <taxon>Pezizomycotina</taxon>
        <taxon>Sordariomycetes</taxon>
        <taxon>Sordariomycetidae</taxon>
        <taxon>Sordariales</taxon>
        <taxon>Chaetomiaceae</taxon>
        <taxon>Chaetomium</taxon>
    </lineage>
</organism>
<comment type="caution">
    <text evidence="8">The sequence shown here is derived from an EMBL/GenBank/DDBJ whole genome shotgun (WGS) entry which is preliminary data.</text>
</comment>
<keyword evidence="3 7" id="KW-1133">Transmembrane helix</keyword>
<dbReference type="AlphaFoldDB" id="A0AAJ0GY17"/>
<evidence type="ECO:0000256" key="7">
    <source>
        <dbReference type="SAM" id="Phobius"/>
    </source>
</evidence>
<reference evidence="8" key="2">
    <citation type="submission" date="2023-06" db="EMBL/GenBank/DDBJ databases">
        <authorList>
            <consortium name="Lawrence Berkeley National Laboratory"/>
            <person name="Mondo S.J."/>
            <person name="Hensen N."/>
            <person name="Bonometti L."/>
            <person name="Westerberg I."/>
            <person name="Brannstrom I.O."/>
            <person name="Guillou S."/>
            <person name="Cros-Aarteil S."/>
            <person name="Calhoun S."/>
            <person name="Haridas S."/>
            <person name="Kuo A."/>
            <person name="Pangilinan J."/>
            <person name="Riley R."/>
            <person name="Labutti K."/>
            <person name="Andreopoulos B."/>
            <person name="Lipzen A."/>
            <person name="Chen C."/>
            <person name="Yanf M."/>
            <person name="Daum C."/>
            <person name="Ng V."/>
            <person name="Clum A."/>
            <person name="Steindorff A."/>
            <person name="Ohm R."/>
            <person name="Martin F."/>
            <person name="Silar P."/>
            <person name="Natvig D."/>
            <person name="Lalanne C."/>
            <person name="Gautier V."/>
            <person name="Ament-Velasquez S.L."/>
            <person name="Kruys A."/>
            <person name="Hutchinson M.I."/>
            <person name="Powell A.J."/>
            <person name="Barry K."/>
            <person name="Miller A.N."/>
            <person name="Grigoriev I.V."/>
            <person name="Debuchy R."/>
            <person name="Gladieux P."/>
            <person name="Thoren M.H."/>
            <person name="Johannesson H."/>
        </authorList>
    </citation>
    <scope>NUCLEOTIDE SEQUENCE</scope>
    <source>
        <strain evidence="8">CBS 333.67</strain>
    </source>
</reference>
<feature type="transmembrane region" description="Helical" evidence="7">
    <location>
        <begin position="66"/>
        <end position="84"/>
    </location>
</feature>
<keyword evidence="6" id="KW-0012">Acyltransferase</keyword>